<organism evidence="1">
    <name type="scientific">marine sediment metagenome</name>
    <dbReference type="NCBI Taxonomy" id="412755"/>
    <lineage>
        <taxon>unclassified sequences</taxon>
        <taxon>metagenomes</taxon>
        <taxon>ecological metagenomes</taxon>
    </lineage>
</organism>
<name>A0A0F9R4Q9_9ZZZZ</name>
<dbReference type="AlphaFoldDB" id="A0A0F9R4Q9"/>
<protein>
    <submittedName>
        <fullName evidence="1">Uncharacterized protein</fullName>
    </submittedName>
</protein>
<sequence length="77" mass="8130">MRTDLILVSGAIAIAGVAVSCAVLGGAVAEKVATAVERYCEEPLSYRELYRNTVNSHLTVPGHVVHVHCSGDPTRTP</sequence>
<reference evidence="1" key="1">
    <citation type="journal article" date="2015" name="Nature">
        <title>Complex archaea that bridge the gap between prokaryotes and eukaryotes.</title>
        <authorList>
            <person name="Spang A."/>
            <person name="Saw J.H."/>
            <person name="Jorgensen S.L."/>
            <person name="Zaremba-Niedzwiedzka K."/>
            <person name="Martijn J."/>
            <person name="Lind A.E."/>
            <person name="van Eijk R."/>
            <person name="Schleper C."/>
            <person name="Guy L."/>
            <person name="Ettema T.J."/>
        </authorList>
    </citation>
    <scope>NUCLEOTIDE SEQUENCE</scope>
</reference>
<dbReference type="EMBL" id="LAZR01001153">
    <property type="protein sequence ID" value="KKN49734.1"/>
    <property type="molecule type" value="Genomic_DNA"/>
</dbReference>
<dbReference type="PROSITE" id="PS51257">
    <property type="entry name" value="PROKAR_LIPOPROTEIN"/>
    <property type="match status" value="1"/>
</dbReference>
<gene>
    <name evidence="1" type="ORF">LCGC14_0639840</name>
</gene>
<proteinExistence type="predicted"/>
<evidence type="ECO:0000313" key="1">
    <source>
        <dbReference type="EMBL" id="KKN49734.1"/>
    </source>
</evidence>
<comment type="caution">
    <text evidence="1">The sequence shown here is derived from an EMBL/GenBank/DDBJ whole genome shotgun (WGS) entry which is preliminary data.</text>
</comment>
<accession>A0A0F9R4Q9</accession>